<dbReference type="GO" id="GO:0005737">
    <property type="term" value="C:cytoplasm"/>
    <property type="evidence" value="ECO:0007669"/>
    <property type="project" value="UniProtKB-SubCell"/>
</dbReference>
<dbReference type="PANTHER" id="PTHR30478:SF0">
    <property type="entry name" value="BETA SLIDING CLAMP"/>
    <property type="match status" value="1"/>
</dbReference>
<feature type="domain" description="DNA polymerase III beta sliding clamp N-terminal" evidence="10">
    <location>
        <begin position="1"/>
        <end position="120"/>
    </location>
</feature>
<evidence type="ECO:0000256" key="8">
    <source>
        <dbReference type="ARBA" id="ARBA00023125"/>
    </source>
</evidence>
<dbReference type="GO" id="GO:0009360">
    <property type="term" value="C:DNA polymerase III complex"/>
    <property type="evidence" value="ECO:0007669"/>
    <property type="project" value="InterPro"/>
</dbReference>
<reference evidence="13 14" key="1">
    <citation type="submission" date="2017-09" db="EMBL/GenBank/DDBJ databases">
        <title>Depth-based differentiation of microbial function through sediment-hosted aquifers and enrichment of novel symbionts in the deep terrestrial subsurface.</title>
        <authorList>
            <person name="Probst A.J."/>
            <person name="Ladd B."/>
            <person name="Jarett J.K."/>
            <person name="Geller-Mcgrath D.E."/>
            <person name="Sieber C.M."/>
            <person name="Emerson J.B."/>
            <person name="Anantharaman K."/>
            <person name="Thomas B.C."/>
            <person name="Malmstrom R."/>
            <person name="Stieglmeier M."/>
            <person name="Klingl A."/>
            <person name="Woyke T."/>
            <person name="Ryan C.M."/>
            <person name="Banfield J.F."/>
        </authorList>
    </citation>
    <scope>NUCLEOTIDE SEQUENCE [LARGE SCALE GENOMIC DNA]</scope>
    <source>
        <strain evidence="13">CG10_big_fil_rev_8_21_14_0_10_42_12</strain>
    </source>
</reference>
<protein>
    <recommendedName>
        <fullName evidence="9">Beta sliding clamp</fullName>
    </recommendedName>
</protein>
<evidence type="ECO:0000256" key="6">
    <source>
        <dbReference type="ARBA" id="ARBA00022705"/>
    </source>
</evidence>
<evidence type="ECO:0000259" key="12">
    <source>
        <dbReference type="Pfam" id="PF02768"/>
    </source>
</evidence>
<comment type="subcellular location">
    <subcellularLocation>
        <location evidence="1 9">Cytoplasm</location>
    </subcellularLocation>
</comment>
<dbReference type="InterPro" id="IPR022635">
    <property type="entry name" value="DNA_polIII_beta_C"/>
</dbReference>
<dbReference type="GO" id="GO:0006271">
    <property type="term" value="P:DNA strand elongation involved in DNA replication"/>
    <property type="evidence" value="ECO:0007669"/>
    <property type="project" value="TreeGrafter"/>
</dbReference>
<evidence type="ECO:0000256" key="4">
    <source>
        <dbReference type="ARBA" id="ARBA00022679"/>
    </source>
</evidence>
<evidence type="ECO:0000256" key="1">
    <source>
        <dbReference type="ARBA" id="ARBA00004496"/>
    </source>
</evidence>
<dbReference type="PIRSF" id="PIRSF000804">
    <property type="entry name" value="DNA_pol_III_b"/>
    <property type="match status" value="1"/>
</dbReference>
<keyword evidence="5 9" id="KW-0548">Nucleotidyltransferase</keyword>
<feature type="domain" description="DNA polymerase III beta sliding clamp central" evidence="11">
    <location>
        <begin position="131"/>
        <end position="245"/>
    </location>
</feature>
<dbReference type="InterPro" id="IPR022634">
    <property type="entry name" value="DNA_polIII_beta_N"/>
</dbReference>
<evidence type="ECO:0000256" key="9">
    <source>
        <dbReference type="PIRNR" id="PIRNR000804"/>
    </source>
</evidence>
<feature type="domain" description="DNA polymerase III beta sliding clamp C-terminal" evidence="12">
    <location>
        <begin position="247"/>
        <end position="367"/>
    </location>
</feature>
<keyword evidence="7 9" id="KW-0239">DNA-directed DNA polymerase</keyword>
<dbReference type="InterPro" id="IPR001001">
    <property type="entry name" value="DNA_polIII_beta"/>
</dbReference>
<dbReference type="PANTHER" id="PTHR30478">
    <property type="entry name" value="DNA POLYMERASE III SUBUNIT BETA"/>
    <property type="match status" value="1"/>
</dbReference>
<evidence type="ECO:0000256" key="7">
    <source>
        <dbReference type="ARBA" id="ARBA00022932"/>
    </source>
</evidence>
<dbReference type="SMART" id="SM00480">
    <property type="entry name" value="POL3Bc"/>
    <property type="match status" value="1"/>
</dbReference>
<accession>A0A2H0QSK4</accession>
<dbReference type="Pfam" id="PF02768">
    <property type="entry name" value="DNA_pol3_beta_3"/>
    <property type="match status" value="1"/>
</dbReference>
<sequence length="372" mass="41400">MNVEIQTELLKEALNKSVKIASKHVSLPVLSCLLIKAEGKSVSIMATNLELGIDIKIPAKVLKEGEVAVPADVLWNLISQIQGVLKIEIKLTIDNNLKIISGSSEGVIKTVPYGDFPSIPTITDPVSSLTIKAQYFAELSKSVLYSASISSIKPELSSILYYLNENDELVAVATDLFRLAEKKIALKKHKEFDKMLISVKNILEVLKVFQDIKGDIDIIVKDNQVAFIVEDIYVVSRTVDSAFPDYKQIIPKEYKTEVTLLKQDFTNALKILRVFTDKLQHLKFNIAPKNNVFEMFMKNTDIGESNSKITAKVEGESLTISFNFRYISDVLGAIPEDSIKLEFNGIGKAVVIRGVGNQSFLYLVMPLVTKNE</sequence>
<comment type="function">
    <text evidence="9">Confers DNA tethering and processivity to DNA polymerases and other proteins. Acts as a clamp, forming a ring around DNA (a reaction catalyzed by the clamp-loading complex) which diffuses in an ATP-independent manner freely and bidirectionally along dsDNA. Initially characterized for its ability to contact the catalytic subunit of DNA polymerase III (Pol III), a complex, multichain enzyme responsible for most of the replicative synthesis in bacteria; Pol III exhibits 3'-5' exonuclease proofreading activity. The beta chain is required for initiation of replication as well as for processivity of DNA replication.</text>
</comment>
<keyword evidence="4 9" id="KW-0808">Transferase</keyword>
<evidence type="ECO:0000259" key="10">
    <source>
        <dbReference type="Pfam" id="PF00712"/>
    </source>
</evidence>
<comment type="similarity">
    <text evidence="2 9">Belongs to the beta sliding clamp family.</text>
</comment>
<dbReference type="Pfam" id="PF02767">
    <property type="entry name" value="DNA_pol3_beta_2"/>
    <property type="match status" value="1"/>
</dbReference>
<dbReference type="GO" id="GO:0003677">
    <property type="term" value="F:DNA binding"/>
    <property type="evidence" value="ECO:0007669"/>
    <property type="project" value="UniProtKB-UniRule"/>
</dbReference>
<evidence type="ECO:0000313" key="13">
    <source>
        <dbReference type="EMBL" id="PIR37262.1"/>
    </source>
</evidence>
<dbReference type="Pfam" id="PF00712">
    <property type="entry name" value="DNA_pol3_beta"/>
    <property type="match status" value="1"/>
</dbReference>
<dbReference type="InterPro" id="IPR046938">
    <property type="entry name" value="DNA_clamp_sf"/>
</dbReference>
<evidence type="ECO:0000256" key="2">
    <source>
        <dbReference type="ARBA" id="ARBA00010752"/>
    </source>
</evidence>
<evidence type="ECO:0000313" key="14">
    <source>
        <dbReference type="Proteomes" id="UP000231333"/>
    </source>
</evidence>
<comment type="caution">
    <text evidence="13">The sequence shown here is derived from an EMBL/GenBank/DDBJ whole genome shotgun (WGS) entry which is preliminary data.</text>
</comment>
<dbReference type="NCBIfam" id="TIGR00663">
    <property type="entry name" value="dnan"/>
    <property type="match status" value="1"/>
</dbReference>
<evidence type="ECO:0000256" key="5">
    <source>
        <dbReference type="ARBA" id="ARBA00022695"/>
    </source>
</evidence>
<keyword evidence="6 9" id="KW-0235">DNA replication</keyword>
<keyword evidence="8" id="KW-0238">DNA-binding</keyword>
<comment type="subunit">
    <text evidence="9">Forms a ring-shaped head-to-tail homodimer around DNA.</text>
</comment>
<dbReference type="SUPFAM" id="SSF55979">
    <property type="entry name" value="DNA clamp"/>
    <property type="match status" value="3"/>
</dbReference>
<dbReference type="GO" id="GO:0008408">
    <property type="term" value="F:3'-5' exonuclease activity"/>
    <property type="evidence" value="ECO:0007669"/>
    <property type="project" value="InterPro"/>
</dbReference>
<name>A0A2H0QSK4_9BACT</name>
<gene>
    <name evidence="13" type="primary">dnaN</name>
    <name evidence="13" type="ORF">COV34_03510</name>
</gene>
<dbReference type="AlphaFoldDB" id="A0A2H0QSK4"/>
<dbReference type="Proteomes" id="UP000231333">
    <property type="component" value="Unassembled WGS sequence"/>
</dbReference>
<proteinExistence type="inferred from homology"/>
<keyword evidence="3 9" id="KW-0963">Cytoplasm</keyword>
<dbReference type="Gene3D" id="3.70.10.10">
    <property type="match status" value="1"/>
</dbReference>
<dbReference type="EMBL" id="PCXL01000026">
    <property type="protein sequence ID" value="PIR37262.1"/>
    <property type="molecule type" value="Genomic_DNA"/>
</dbReference>
<dbReference type="InterPro" id="IPR022637">
    <property type="entry name" value="DNA_polIII_beta_cen"/>
</dbReference>
<dbReference type="GO" id="GO:0003887">
    <property type="term" value="F:DNA-directed DNA polymerase activity"/>
    <property type="evidence" value="ECO:0007669"/>
    <property type="project" value="UniProtKB-UniRule"/>
</dbReference>
<evidence type="ECO:0000259" key="11">
    <source>
        <dbReference type="Pfam" id="PF02767"/>
    </source>
</evidence>
<evidence type="ECO:0000256" key="3">
    <source>
        <dbReference type="ARBA" id="ARBA00022490"/>
    </source>
</evidence>
<organism evidence="13 14">
    <name type="scientific">Candidatus Zambryskibacteria bacterium CG10_big_fil_rev_8_21_14_0_10_42_12</name>
    <dbReference type="NCBI Taxonomy" id="1975115"/>
    <lineage>
        <taxon>Bacteria</taxon>
        <taxon>Candidatus Zambryskiibacteriota</taxon>
    </lineage>
</organism>
<dbReference type="Gene3D" id="3.10.150.10">
    <property type="entry name" value="DNA Polymerase III, subunit A, domain 2"/>
    <property type="match status" value="1"/>
</dbReference>
<dbReference type="CDD" id="cd00140">
    <property type="entry name" value="beta_clamp"/>
    <property type="match status" value="1"/>
</dbReference>